<feature type="compositionally biased region" description="Basic residues" evidence="1">
    <location>
        <begin position="80"/>
        <end position="93"/>
    </location>
</feature>
<evidence type="ECO:0000313" key="2">
    <source>
        <dbReference type="EMBL" id="CAK0894279.1"/>
    </source>
</evidence>
<protein>
    <submittedName>
        <fullName evidence="2">Uncharacterized protein</fullName>
    </submittedName>
</protein>
<evidence type="ECO:0000313" key="3">
    <source>
        <dbReference type="Proteomes" id="UP001189429"/>
    </source>
</evidence>
<name>A0ABN9X7X4_9DINO</name>
<dbReference type="Proteomes" id="UP001189429">
    <property type="component" value="Unassembled WGS sequence"/>
</dbReference>
<dbReference type="EMBL" id="CAUYUJ010019874">
    <property type="protein sequence ID" value="CAK0894279.1"/>
    <property type="molecule type" value="Genomic_DNA"/>
</dbReference>
<proteinExistence type="predicted"/>
<reference evidence="2" key="1">
    <citation type="submission" date="2023-10" db="EMBL/GenBank/DDBJ databases">
        <authorList>
            <person name="Chen Y."/>
            <person name="Shah S."/>
            <person name="Dougan E. K."/>
            <person name="Thang M."/>
            <person name="Chan C."/>
        </authorList>
    </citation>
    <scope>NUCLEOTIDE SEQUENCE [LARGE SCALE GENOMIC DNA]</scope>
</reference>
<evidence type="ECO:0000256" key="1">
    <source>
        <dbReference type="SAM" id="MobiDB-lite"/>
    </source>
</evidence>
<gene>
    <name evidence="2" type="ORF">PCOR1329_LOCUS73358</name>
</gene>
<accession>A0ABN9X7X4</accession>
<comment type="caution">
    <text evidence="2">The sequence shown here is derived from an EMBL/GenBank/DDBJ whole genome shotgun (WGS) entry which is preliminary data.</text>
</comment>
<keyword evidence="3" id="KW-1185">Reference proteome</keyword>
<organism evidence="2 3">
    <name type="scientific">Prorocentrum cordatum</name>
    <dbReference type="NCBI Taxonomy" id="2364126"/>
    <lineage>
        <taxon>Eukaryota</taxon>
        <taxon>Sar</taxon>
        <taxon>Alveolata</taxon>
        <taxon>Dinophyceae</taxon>
        <taxon>Prorocentrales</taxon>
        <taxon>Prorocentraceae</taxon>
        <taxon>Prorocentrum</taxon>
    </lineage>
</organism>
<feature type="region of interest" description="Disordered" evidence="1">
    <location>
        <begin position="44"/>
        <end position="113"/>
    </location>
</feature>
<sequence length="201" mass="21511">MAAPEGKAYTLARSRAGLFFSLRAHRGCRSPRCGRSWRWGPRSVRGWRGAPTPTGCPTSGRPSAAASTFRKPAQRDWRRWSRRRPTSRGRRRGSVPARNRTAPGEGRSEAVEPLSVELAPDQYAFWLCDLAVAHHGGDASLAAAAVLRACAERADDREVFGVIRCKSATPSTCDGYLDAVQRQQGSGAPEGPATGGAPAAA</sequence>